<evidence type="ECO:0000313" key="3">
    <source>
        <dbReference type="Proteomes" id="UP001595783"/>
    </source>
</evidence>
<comment type="caution">
    <text evidence="2">The sequence shown here is derived from an EMBL/GenBank/DDBJ whole genome shotgun (WGS) entry which is preliminary data.</text>
</comment>
<keyword evidence="1" id="KW-1133">Transmembrane helix</keyword>
<name>A0ABV7ZJC7_9HELI</name>
<evidence type="ECO:0000313" key="2">
    <source>
        <dbReference type="EMBL" id="MFC3847372.1"/>
    </source>
</evidence>
<dbReference type="Proteomes" id="UP001595783">
    <property type="component" value="Unassembled WGS sequence"/>
</dbReference>
<keyword evidence="1" id="KW-0472">Membrane</keyword>
<evidence type="ECO:0000256" key="1">
    <source>
        <dbReference type="SAM" id="Phobius"/>
    </source>
</evidence>
<gene>
    <name evidence="2" type="ORF">ACFOPX_02320</name>
</gene>
<dbReference type="RefSeq" id="WP_267892685.1">
    <property type="nucleotide sequence ID" value="NZ_FZMF01000013.1"/>
</dbReference>
<feature type="transmembrane region" description="Helical" evidence="1">
    <location>
        <begin position="7"/>
        <end position="26"/>
    </location>
</feature>
<keyword evidence="1" id="KW-0812">Transmembrane</keyword>
<reference evidence="3" key="1">
    <citation type="journal article" date="2019" name="Int. J. Syst. Evol. Microbiol.">
        <title>The Global Catalogue of Microorganisms (GCM) 10K type strain sequencing project: providing services to taxonomists for standard genome sequencing and annotation.</title>
        <authorList>
            <consortium name="The Broad Institute Genomics Platform"/>
            <consortium name="The Broad Institute Genome Sequencing Center for Infectious Disease"/>
            <person name="Wu L."/>
            <person name="Ma J."/>
        </authorList>
    </citation>
    <scope>NUCLEOTIDE SEQUENCE [LARGE SCALE GENOMIC DNA]</scope>
    <source>
        <strain evidence="3">CCUG 53816</strain>
    </source>
</reference>
<dbReference type="EMBL" id="JBHRZO010000009">
    <property type="protein sequence ID" value="MFC3847372.1"/>
    <property type="molecule type" value="Genomic_DNA"/>
</dbReference>
<accession>A0ABV7ZJC7</accession>
<protein>
    <submittedName>
        <fullName evidence="2">Uncharacterized protein</fullName>
    </submittedName>
</protein>
<sequence>MRLSLKITGNLFLSLVVMGTILVFVADYKRHRLVQHIIQTTR</sequence>
<proteinExistence type="predicted"/>
<keyword evidence="3" id="KW-1185">Reference proteome</keyword>
<organism evidence="2 3">
    <name type="scientific">Helicobacter baculiformis</name>
    <dbReference type="NCBI Taxonomy" id="427351"/>
    <lineage>
        <taxon>Bacteria</taxon>
        <taxon>Pseudomonadati</taxon>
        <taxon>Campylobacterota</taxon>
        <taxon>Epsilonproteobacteria</taxon>
        <taxon>Campylobacterales</taxon>
        <taxon>Helicobacteraceae</taxon>
        <taxon>Helicobacter</taxon>
    </lineage>
</organism>